<evidence type="ECO:0000256" key="1">
    <source>
        <dbReference type="SAM" id="MobiDB-lite"/>
    </source>
</evidence>
<dbReference type="Proteomes" id="UP000020681">
    <property type="component" value="Unassembled WGS sequence"/>
</dbReference>
<dbReference type="EMBL" id="JAOL01000016">
    <property type="protein sequence ID" value="EUA94122.1"/>
    <property type="molecule type" value="Genomic_DNA"/>
</dbReference>
<comment type="caution">
    <text evidence="2">The sequence shown here is derived from an EMBL/GenBank/DDBJ whole genome shotgun (WGS) entry which is preliminary data.</text>
</comment>
<feature type="region of interest" description="Disordered" evidence="1">
    <location>
        <begin position="1"/>
        <end position="60"/>
    </location>
</feature>
<evidence type="ECO:0000313" key="2">
    <source>
        <dbReference type="EMBL" id="EUA94122.1"/>
    </source>
</evidence>
<evidence type="ECO:0000313" key="3">
    <source>
        <dbReference type="Proteomes" id="UP000020681"/>
    </source>
</evidence>
<name>A0ABN0RAB6_MYCUL</name>
<accession>A0ABN0RAB6</accession>
<feature type="region of interest" description="Disordered" evidence="1">
    <location>
        <begin position="79"/>
        <end position="103"/>
    </location>
</feature>
<organism evidence="2 3">
    <name type="scientific">Mycobacterium ulcerans str. Harvey</name>
    <dbReference type="NCBI Taxonomy" id="1299332"/>
    <lineage>
        <taxon>Bacteria</taxon>
        <taxon>Bacillati</taxon>
        <taxon>Actinomycetota</taxon>
        <taxon>Actinomycetes</taxon>
        <taxon>Mycobacteriales</taxon>
        <taxon>Mycobacteriaceae</taxon>
        <taxon>Mycobacterium</taxon>
        <taxon>Mycobacterium ulcerans group</taxon>
    </lineage>
</organism>
<protein>
    <submittedName>
        <fullName evidence="2">Uncharacterized protein</fullName>
    </submittedName>
</protein>
<keyword evidence="3" id="KW-1185">Reference proteome</keyword>
<reference evidence="2 3" key="1">
    <citation type="submission" date="2014-01" db="EMBL/GenBank/DDBJ databases">
        <authorList>
            <person name="Dobos K."/>
            <person name="Lenaerts A."/>
            <person name="Ordway D."/>
            <person name="DeGroote M.A."/>
            <person name="Parker T."/>
            <person name="Sizemore C."/>
            <person name="Tallon L.J."/>
            <person name="Sadzewicz L.K."/>
            <person name="Sengamalay N."/>
            <person name="Fraser C.M."/>
            <person name="Hine E."/>
            <person name="Shefchek K.A."/>
            <person name="Das S.P."/>
            <person name="Tettelin H."/>
        </authorList>
    </citation>
    <scope>NUCLEOTIDE SEQUENCE [LARGE SCALE GENOMIC DNA]</scope>
    <source>
        <strain evidence="2 3">Harvey</strain>
    </source>
</reference>
<sequence>MLGTSTVTTKSTSRRISSASTSRAQPGSDASDSGSVAGGGETHLDLLAAPVQHQRQGQPAPIVSASGWTWAITAMLSAAESSSAAPTRRRAPPDIASAQSSAW</sequence>
<feature type="compositionally biased region" description="Low complexity" evidence="1">
    <location>
        <begin position="1"/>
        <end position="35"/>
    </location>
</feature>
<proteinExistence type="predicted"/>
<gene>
    <name evidence="2" type="ORF">I551_8616</name>
</gene>